<feature type="chain" id="PRO_5042125145" evidence="3">
    <location>
        <begin position="23"/>
        <end position="120"/>
    </location>
</feature>
<evidence type="ECO:0000256" key="1">
    <source>
        <dbReference type="ARBA" id="ARBA00022690"/>
    </source>
</evidence>
<accession>A0AAD8NBL1</accession>
<keyword evidence="6" id="KW-1185">Reference proteome</keyword>
<dbReference type="PANTHER" id="PTHR47364:SF2">
    <property type="entry name" value="CYSTEINE PROTEINASE INHIBITOR 5"/>
    <property type="match status" value="1"/>
</dbReference>
<reference evidence="5" key="2">
    <citation type="submission" date="2023-05" db="EMBL/GenBank/DDBJ databases">
        <authorList>
            <person name="Schelkunov M.I."/>
        </authorList>
    </citation>
    <scope>NUCLEOTIDE SEQUENCE</scope>
    <source>
        <strain evidence="5">Hsosn_3</strain>
        <tissue evidence="5">Leaf</tissue>
    </source>
</reference>
<dbReference type="EMBL" id="JAUIZM010000001">
    <property type="protein sequence ID" value="KAK1403142.1"/>
    <property type="molecule type" value="Genomic_DNA"/>
</dbReference>
<dbReference type="Proteomes" id="UP001237642">
    <property type="component" value="Unassembled WGS sequence"/>
</dbReference>
<sequence>MALKSYALLIVLFLFLISGHSSNVIVGRKGIGGWQPISDPKDSLIQNIGKFAVTIYNKNNNKNLIYQEVIKGETQVVAGTNYRLIIAARDDTGVNNYQAIVFDQPWSHTRNLISFKRLLK</sequence>
<keyword evidence="2" id="KW-0789">Thiol protease inhibitor</keyword>
<dbReference type="Gene3D" id="3.10.450.10">
    <property type="match status" value="1"/>
</dbReference>
<evidence type="ECO:0000256" key="3">
    <source>
        <dbReference type="SAM" id="SignalP"/>
    </source>
</evidence>
<evidence type="ECO:0000313" key="6">
    <source>
        <dbReference type="Proteomes" id="UP001237642"/>
    </source>
</evidence>
<dbReference type="InterPro" id="IPR000010">
    <property type="entry name" value="Cystatin_dom"/>
</dbReference>
<keyword evidence="1" id="KW-0646">Protease inhibitor</keyword>
<organism evidence="5 6">
    <name type="scientific">Heracleum sosnowskyi</name>
    <dbReference type="NCBI Taxonomy" id="360622"/>
    <lineage>
        <taxon>Eukaryota</taxon>
        <taxon>Viridiplantae</taxon>
        <taxon>Streptophyta</taxon>
        <taxon>Embryophyta</taxon>
        <taxon>Tracheophyta</taxon>
        <taxon>Spermatophyta</taxon>
        <taxon>Magnoliopsida</taxon>
        <taxon>eudicotyledons</taxon>
        <taxon>Gunneridae</taxon>
        <taxon>Pentapetalae</taxon>
        <taxon>asterids</taxon>
        <taxon>campanulids</taxon>
        <taxon>Apiales</taxon>
        <taxon>Apiaceae</taxon>
        <taxon>Apioideae</taxon>
        <taxon>apioid superclade</taxon>
        <taxon>Tordylieae</taxon>
        <taxon>Tordyliinae</taxon>
        <taxon>Heracleum</taxon>
    </lineage>
</organism>
<keyword evidence="3" id="KW-0732">Signal</keyword>
<name>A0AAD8NBL1_9APIA</name>
<dbReference type="Pfam" id="PF16845">
    <property type="entry name" value="SQAPI"/>
    <property type="match status" value="1"/>
</dbReference>
<comment type="caution">
    <text evidence="5">The sequence shown here is derived from an EMBL/GenBank/DDBJ whole genome shotgun (WGS) entry which is preliminary data.</text>
</comment>
<dbReference type="AlphaFoldDB" id="A0AAD8NBL1"/>
<dbReference type="CDD" id="cd00042">
    <property type="entry name" value="CY"/>
    <property type="match status" value="1"/>
</dbReference>
<evidence type="ECO:0000256" key="2">
    <source>
        <dbReference type="ARBA" id="ARBA00022704"/>
    </source>
</evidence>
<dbReference type="PANTHER" id="PTHR47364">
    <property type="entry name" value="CYSTEINE PROTEINASE INHIBITOR 5"/>
    <property type="match status" value="1"/>
</dbReference>
<dbReference type="SMART" id="SM00043">
    <property type="entry name" value="CY"/>
    <property type="match status" value="1"/>
</dbReference>
<proteinExistence type="predicted"/>
<dbReference type="InterPro" id="IPR046350">
    <property type="entry name" value="Cystatin_sf"/>
</dbReference>
<protein>
    <submittedName>
        <fullName evidence="5">Cystatin domain-containing protein</fullName>
    </submittedName>
</protein>
<feature type="signal peptide" evidence="3">
    <location>
        <begin position="1"/>
        <end position="22"/>
    </location>
</feature>
<dbReference type="GO" id="GO:0004869">
    <property type="term" value="F:cysteine-type endopeptidase inhibitor activity"/>
    <property type="evidence" value="ECO:0007669"/>
    <property type="project" value="UniProtKB-KW"/>
</dbReference>
<evidence type="ECO:0000313" key="5">
    <source>
        <dbReference type="EMBL" id="KAK1403142.1"/>
    </source>
</evidence>
<gene>
    <name evidence="5" type="ORF">POM88_002747</name>
</gene>
<feature type="domain" description="Cystatin" evidence="4">
    <location>
        <begin position="29"/>
        <end position="118"/>
    </location>
</feature>
<dbReference type="SUPFAM" id="SSF54403">
    <property type="entry name" value="Cystatin/monellin"/>
    <property type="match status" value="1"/>
</dbReference>
<evidence type="ECO:0000259" key="4">
    <source>
        <dbReference type="SMART" id="SM00043"/>
    </source>
</evidence>
<reference evidence="5" key="1">
    <citation type="submission" date="2023-02" db="EMBL/GenBank/DDBJ databases">
        <title>Genome of toxic invasive species Heracleum sosnowskyi carries increased number of genes despite the absence of recent whole-genome duplications.</title>
        <authorList>
            <person name="Schelkunov M."/>
            <person name="Shtratnikova V."/>
            <person name="Makarenko M."/>
            <person name="Klepikova A."/>
            <person name="Omelchenko D."/>
            <person name="Novikova G."/>
            <person name="Obukhova E."/>
            <person name="Bogdanov V."/>
            <person name="Penin A."/>
            <person name="Logacheva M."/>
        </authorList>
    </citation>
    <scope>NUCLEOTIDE SEQUENCE</scope>
    <source>
        <strain evidence="5">Hsosn_3</strain>
        <tissue evidence="5">Leaf</tissue>
    </source>
</reference>